<dbReference type="PROSITE" id="PS50893">
    <property type="entry name" value="ABC_TRANSPORTER_2"/>
    <property type="match status" value="1"/>
</dbReference>
<dbReference type="GO" id="GO:0016887">
    <property type="term" value="F:ATP hydrolysis activity"/>
    <property type="evidence" value="ECO:0007669"/>
    <property type="project" value="InterPro"/>
</dbReference>
<keyword evidence="3 7" id="KW-0067">ATP-binding</keyword>
<dbReference type="InterPro" id="IPR003593">
    <property type="entry name" value="AAA+_ATPase"/>
</dbReference>
<feature type="domain" description="ABC transporter" evidence="6">
    <location>
        <begin position="8"/>
        <end position="236"/>
    </location>
</feature>
<comment type="caution">
    <text evidence="7">The sequence shown here is derived from an EMBL/GenBank/DDBJ whole genome shotgun (WGS) entry which is preliminary data.</text>
</comment>
<comment type="function">
    <text evidence="5">Part of the ABC transporter complex HmuTUV involved in hemin import. Responsible for energy coupling to the transport system.</text>
</comment>
<dbReference type="SMART" id="SM00382">
    <property type="entry name" value="AAA"/>
    <property type="match status" value="1"/>
</dbReference>
<evidence type="ECO:0000313" key="8">
    <source>
        <dbReference type="Proteomes" id="UP000778262"/>
    </source>
</evidence>
<evidence type="ECO:0000256" key="2">
    <source>
        <dbReference type="ARBA" id="ARBA00022741"/>
    </source>
</evidence>
<evidence type="ECO:0000313" key="7">
    <source>
        <dbReference type="EMBL" id="NCH89331.1"/>
    </source>
</evidence>
<accession>A0A9Q4T323</accession>
<dbReference type="EMBL" id="RPBY01000007">
    <property type="protein sequence ID" value="NCH89331.1"/>
    <property type="molecule type" value="Genomic_DNA"/>
</dbReference>
<evidence type="ECO:0000256" key="5">
    <source>
        <dbReference type="ARBA" id="ARBA00037066"/>
    </source>
</evidence>
<dbReference type="Proteomes" id="UP000778262">
    <property type="component" value="Unassembled WGS sequence"/>
</dbReference>
<dbReference type="InterPro" id="IPR017871">
    <property type="entry name" value="ABC_transporter-like_CS"/>
</dbReference>
<dbReference type="Pfam" id="PF00005">
    <property type="entry name" value="ABC_tran"/>
    <property type="match status" value="1"/>
</dbReference>
<keyword evidence="1" id="KW-0813">Transport</keyword>
<evidence type="ECO:0000259" key="6">
    <source>
        <dbReference type="PROSITE" id="PS50893"/>
    </source>
</evidence>
<keyword evidence="2" id="KW-0547">Nucleotide-binding</keyword>
<dbReference type="InterPro" id="IPR003439">
    <property type="entry name" value="ABC_transporter-like_ATP-bd"/>
</dbReference>
<dbReference type="Gene3D" id="3.40.50.300">
    <property type="entry name" value="P-loop containing nucleotide triphosphate hydrolases"/>
    <property type="match status" value="1"/>
</dbReference>
<dbReference type="SUPFAM" id="SSF52540">
    <property type="entry name" value="P-loop containing nucleoside triphosphate hydrolases"/>
    <property type="match status" value="1"/>
</dbReference>
<evidence type="ECO:0000256" key="4">
    <source>
        <dbReference type="ARBA" id="ARBA00022967"/>
    </source>
</evidence>
<sequence length="258" mass="27684">MNAVPVILHIAGLTLRSRDQGVILNDLNFAVGKGEKLAVVGPNGSGKSTLLRLLIRDATPDAGLILLEGRPLEAFSPTERARKIAYLAQNDAPDPRLTLEEYVALGRTPYAACADAPRIVDEVIEETGLAALRQRLLGTLSGGQRQRAALARALAQAPSLLLLDEPTNHLDPPARAALLSLVKSKGITVIAVLHDLAAIDDFADRVLVLHHGEQVTCATPDIALQTPTLFPVFGMRSFSVRHPLDGRSLRIFDVPRCA</sequence>
<name>A0A9Q4T323_9ENTR</name>
<dbReference type="GO" id="GO:0005524">
    <property type="term" value="F:ATP binding"/>
    <property type="evidence" value="ECO:0007669"/>
    <property type="project" value="UniProtKB-KW"/>
</dbReference>
<dbReference type="PANTHER" id="PTHR42794:SF1">
    <property type="entry name" value="HEMIN IMPORT ATP-BINDING PROTEIN HMUV"/>
    <property type="match status" value="1"/>
</dbReference>
<gene>
    <name evidence="7" type="ORF">EHJ13_18110</name>
</gene>
<dbReference type="PROSITE" id="PS00211">
    <property type="entry name" value="ABC_TRANSPORTER_1"/>
    <property type="match status" value="1"/>
</dbReference>
<dbReference type="PANTHER" id="PTHR42794">
    <property type="entry name" value="HEMIN IMPORT ATP-BINDING PROTEIN HMUV"/>
    <property type="match status" value="1"/>
</dbReference>
<organism evidence="7 8">
    <name type="scientific">Cronobacter dublinensis</name>
    <dbReference type="NCBI Taxonomy" id="413497"/>
    <lineage>
        <taxon>Bacteria</taxon>
        <taxon>Pseudomonadati</taxon>
        <taxon>Pseudomonadota</taxon>
        <taxon>Gammaproteobacteria</taxon>
        <taxon>Enterobacterales</taxon>
        <taxon>Enterobacteriaceae</taxon>
        <taxon>Cronobacter</taxon>
    </lineage>
</organism>
<proteinExistence type="predicted"/>
<keyword evidence="4" id="KW-1278">Translocase</keyword>
<evidence type="ECO:0000256" key="3">
    <source>
        <dbReference type="ARBA" id="ARBA00022840"/>
    </source>
</evidence>
<protein>
    <submittedName>
        <fullName evidence="7">ABC transporter ATP-binding protein</fullName>
    </submittedName>
</protein>
<dbReference type="AlphaFoldDB" id="A0A9Q4T323"/>
<evidence type="ECO:0000256" key="1">
    <source>
        <dbReference type="ARBA" id="ARBA00022448"/>
    </source>
</evidence>
<dbReference type="RefSeq" id="WP_161591378.1">
    <property type="nucleotide sequence ID" value="NZ_RPBY01000007.1"/>
</dbReference>
<dbReference type="InterPro" id="IPR027417">
    <property type="entry name" value="P-loop_NTPase"/>
</dbReference>
<reference evidence="7" key="1">
    <citation type="submission" date="2018-11" db="EMBL/GenBank/DDBJ databases">
        <title>Genomics analysis of Putative Virulence Factors on Adhesion and Cytotoxicity for Cronobacter spp.</title>
        <authorList>
            <person name="Cui J."/>
        </authorList>
    </citation>
    <scope>NUCLEOTIDE SEQUENCE</scope>
    <source>
        <strain evidence="7">SD69</strain>
    </source>
</reference>